<comment type="caution">
    <text evidence="1">The sequence shown here is derived from an EMBL/GenBank/DDBJ whole genome shotgun (WGS) entry which is preliminary data.</text>
</comment>
<dbReference type="Proteomes" id="UP001207582">
    <property type="component" value="Unassembled WGS sequence"/>
</dbReference>
<evidence type="ECO:0000313" key="2">
    <source>
        <dbReference type="Proteomes" id="UP001207582"/>
    </source>
</evidence>
<organism evidence="1 2">
    <name type="scientific">Defluviimonas salinarum</name>
    <dbReference type="NCBI Taxonomy" id="2992147"/>
    <lineage>
        <taxon>Bacteria</taxon>
        <taxon>Pseudomonadati</taxon>
        <taxon>Pseudomonadota</taxon>
        <taxon>Alphaproteobacteria</taxon>
        <taxon>Rhodobacterales</taxon>
        <taxon>Paracoccaceae</taxon>
        <taxon>Albidovulum</taxon>
    </lineage>
</organism>
<accession>A0ABT3JAC8</accession>
<protein>
    <recommendedName>
        <fullName evidence="3">ISXO2-like transposase domain-containing protein</fullName>
    </recommendedName>
</protein>
<keyword evidence="2" id="KW-1185">Reference proteome</keyword>
<sequence length="138" mass="15393">MGREASRRRGPRWPPAIEATADARQAAISGTLLPVVARDAVLCTDGHATYERIAKDERIHHFVLNVGRRSKRTPRSHRINTVNALISPFRALMKLFRGPASENLAAYSRWHAARYNANRSYLHVLKLLLASGPCANTV</sequence>
<dbReference type="EMBL" id="JAPDOG010000053">
    <property type="protein sequence ID" value="MCW3784648.1"/>
    <property type="molecule type" value="Genomic_DNA"/>
</dbReference>
<gene>
    <name evidence="1" type="ORF">OM960_24340</name>
</gene>
<proteinExistence type="predicted"/>
<name>A0ABT3JAC8_9RHOB</name>
<reference evidence="1 2" key="1">
    <citation type="submission" date="2022-10" db="EMBL/GenBank/DDBJ databases">
        <title>Defluviimonas sp. CAU 1641 isolated from mud.</title>
        <authorList>
            <person name="Kim W."/>
        </authorList>
    </citation>
    <scope>NUCLEOTIDE SEQUENCE [LARGE SCALE GENOMIC DNA]</scope>
    <source>
        <strain evidence="1 2">CAU 1641</strain>
    </source>
</reference>
<evidence type="ECO:0000313" key="1">
    <source>
        <dbReference type="EMBL" id="MCW3784648.1"/>
    </source>
</evidence>
<evidence type="ECO:0008006" key="3">
    <source>
        <dbReference type="Google" id="ProtNLM"/>
    </source>
</evidence>